<keyword evidence="11 14" id="KW-0342">GTP-binding</keyword>
<comment type="catalytic activity">
    <reaction evidence="13 14">
        <text>GTP + 4 H2O = 2,5-diamino-6-hydroxy-4-(5-phosphoribosylamino)-pyrimidine + formate + 2 phosphate + 3 H(+)</text>
        <dbReference type="Rhea" id="RHEA:23704"/>
        <dbReference type="ChEBI" id="CHEBI:15377"/>
        <dbReference type="ChEBI" id="CHEBI:15378"/>
        <dbReference type="ChEBI" id="CHEBI:15740"/>
        <dbReference type="ChEBI" id="CHEBI:37565"/>
        <dbReference type="ChEBI" id="CHEBI:43474"/>
        <dbReference type="ChEBI" id="CHEBI:58614"/>
        <dbReference type="EC" id="3.5.4.25"/>
    </reaction>
</comment>
<keyword evidence="4 14" id="KW-0686">Riboflavin biosynthesis</keyword>
<name>A0ABS4VYH2_9PSEU</name>
<feature type="transmembrane region" description="Helical" evidence="16">
    <location>
        <begin position="269"/>
        <end position="293"/>
    </location>
</feature>
<dbReference type="InterPro" id="IPR036144">
    <property type="entry name" value="RibA-like_sf"/>
</dbReference>
<feature type="binding site" evidence="14">
    <location>
        <position position="681"/>
    </location>
    <ligand>
        <name>GTP</name>
        <dbReference type="ChEBI" id="CHEBI:37565"/>
    </ligand>
</feature>
<proteinExistence type="inferred from homology"/>
<dbReference type="NCBIfam" id="NF001591">
    <property type="entry name" value="PRK00393.1"/>
    <property type="match status" value="1"/>
</dbReference>
<feature type="transmembrane region" description="Helical" evidence="16">
    <location>
        <begin position="194"/>
        <end position="216"/>
    </location>
</feature>
<keyword evidence="9 14" id="KW-0862">Zinc</keyword>
<keyword evidence="7 14" id="KW-0547">Nucleotide-binding</keyword>
<evidence type="ECO:0000256" key="3">
    <source>
        <dbReference type="ARBA" id="ARBA00022475"/>
    </source>
</evidence>
<comment type="caution">
    <text evidence="18">The sequence shown here is derived from an EMBL/GenBank/DDBJ whole genome shotgun (WGS) entry which is preliminary data.</text>
</comment>
<dbReference type="Proteomes" id="UP001519295">
    <property type="component" value="Unassembled WGS sequence"/>
</dbReference>
<feature type="binding site" evidence="14">
    <location>
        <begin position="658"/>
        <end position="660"/>
    </location>
    <ligand>
        <name>GTP</name>
        <dbReference type="ChEBI" id="CHEBI:37565"/>
    </ligand>
</feature>
<keyword evidence="10 16" id="KW-1133">Transmembrane helix</keyword>
<evidence type="ECO:0000256" key="4">
    <source>
        <dbReference type="ARBA" id="ARBA00022619"/>
    </source>
</evidence>
<evidence type="ECO:0000313" key="18">
    <source>
        <dbReference type="EMBL" id="MBP2368972.1"/>
    </source>
</evidence>
<feature type="binding site" evidence="14">
    <location>
        <position position="632"/>
    </location>
    <ligand>
        <name>Zn(2+)</name>
        <dbReference type="ChEBI" id="CHEBI:29105"/>
        <note>catalytic</note>
    </ligand>
</feature>
<evidence type="ECO:0000256" key="15">
    <source>
        <dbReference type="SAM" id="MobiDB-lite"/>
    </source>
</evidence>
<feature type="compositionally biased region" description="Gly residues" evidence="15">
    <location>
        <begin position="496"/>
        <end position="505"/>
    </location>
</feature>
<evidence type="ECO:0000256" key="2">
    <source>
        <dbReference type="ARBA" id="ARBA00004853"/>
    </source>
</evidence>
<feature type="active site" description="Proton acceptor" evidence="14">
    <location>
        <position position="693"/>
    </location>
</feature>
<feature type="transmembrane region" description="Helical" evidence="16">
    <location>
        <begin position="120"/>
        <end position="139"/>
    </location>
</feature>
<feature type="binding site" evidence="14">
    <location>
        <position position="630"/>
    </location>
    <ligand>
        <name>Zn(2+)</name>
        <dbReference type="ChEBI" id="CHEBI:29105"/>
        <note>catalytic</note>
    </ligand>
</feature>
<comment type="similarity">
    <text evidence="14">Belongs to the GTP cyclohydrolase II family.</text>
</comment>
<evidence type="ECO:0000256" key="16">
    <source>
        <dbReference type="SAM" id="Phobius"/>
    </source>
</evidence>
<feature type="binding site" evidence="14">
    <location>
        <position position="635"/>
    </location>
    <ligand>
        <name>GTP</name>
        <dbReference type="ChEBI" id="CHEBI:37565"/>
    </ligand>
</feature>
<evidence type="ECO:0000256" key="7">
    <source>
        <dbReference type="ARBA" id="ARBA00022741"/>
    </source>
</evidence>
<evidence type="ECO:0000256" key="13">
    <source>
        <dbReference type="ARBA" id="ARBA00049295"/>
    </source>
</evidence>
<evidence type="ECO:0000256" key="6">
    <source>
        <dbReference type="ARBA" id="ARBA00022723"/>
    </source>
</evidence>
<keyword evidence="8 14" id="KW-0378">Hydrolase</keyword>
<evidence type="ECO:0000256" key="5">
    <source>
        <dbReference type="ARBA" id="ARBA00022692"/>
    </source>
</evidence>
<comment type="function">
    <text evidence="14">Catalyzes the conversion of GTP to 2,5-diamino-6-ribosylamino-4(3H)-pyrimidinone 5'-phosphate (DARP), formate and pyrophosphate.</text>
</comment>
<feature type="compositionally biased region" description="Basic and acidic residues" evidence="15">
    <location>
        <begin position="439"/>
        <end position="449"/>
    </location>
</feature>
<feature type="transmembrane region" description="Helical" evidence="16">
    <location>
        <begin position="44"/>
        <end position="69"/>
    </location>
</feature>
<evidence type="ECO:0000256" key="12">
    <source>
        <dbReference type="ARBA" id="ARBA00023136"/>
    </source>
</evidence>
<feature type="transmembrane region" description="Helical" evidence="16">
    <location>
        <begin position="228"/>
        <end position="249"/>
    </location>
</feature>
<dbReference type="Pfam" id="PF00925">
    <property type="entry name" value="GTP_cyclohydro2"/>
    <property type="match status" value="1"/>
</dbReference>
<reference evidence="18 19" key="1">
    <citation type="submission" date="2021-03" db="EMBL/GenBank/DDBJ databases">
        <title>Sequencing the genomes of 1000 actinobacteria strains.</title>
        <authorList>
            <person name="Klenk H.-P."/>
        </authorList>
    </citation>
    <scope>NUCLEOTIDE SEQUENCE [LARGE SCALE GENOMIC DNA]</scope>
    <source>
        <strain evidence="18 19">DSM 45256</strain>
    </source>
</reference>
<feature type="binding site" evidence="14">
    <location>
        <position position="619"/>
    </location>
    <ligand>
        <name>Zn(2+)</name>
        <dbReference type="ChEBI" id="CHEBI:29105"/>
        <note>catalytic</note>
    </ligand>
</feature>
<keyword evidence="6 14" id="KW-0479">Metal-binding</keyword>
<feature type="active site" description="Nucleophile" evidence="14">
    <location>
        <position position="695"/>
    </location>
</feature>
<feature type="domain" description="GTP cyclohydrolase II" evidence="17">
    <location>
        <begin position="575"/>
        <end position="737"/>
    </location>
</feature>
<feature type="binding site" evidence="14">
    <location>
        <begin position="614"/>
        <end position="618"/>
    </location>
    <ligand>
        <name>GTP</name>
        <dbReference type="ChEBI" id="CHEBI:37565"/>
    </ligand>
</feature>
<evidence type="ECO:0000256" key="11">
    <source>
        <dbReference type="ARBA" id="ARBA00023134"/>
    </source>
</evidence>
<dbReference type="InterPro" id="IPR000926">
    <property type="entry name" value="RibA"/>
</dbReference>
<keyword evidence="5 16" id="KW-0812">Transmembrane</keyword>
<organism evidence="18 19">
    <name type="scientific">Pseudonocardia parietis</name>
    <dbReference type="NCBI Taxonomy" id="570936"/>
    <lineage>
        <taxon>Bacteria</taxon>
        <taxon>Bacillati</taxon>
        <taxon>Actinomycetota</taxon>
        <taxon>Actinomycetes</taxon>
        <taxon>Pseudonocardiales</taxon>
        <taxon>Pseudonocardiaceae</taxon>
        <taxon>Pseudonocardia</taxon>
    </lineage>
</organism>
<sequence length="769" mass="79588">MTARWPGPVLRAVCGVGLLVLLVVHVGAQPVLDRVLEIEATTVLAALALGAAGTACAAWRWVVVARALGLRLGWSEAVGDCYRASFLNSVLPAGVLGDVHRAVRHGRRVGQLGGGVRAVVLERLAGQLVLVVVAVAVLVTQRDLLHAAADLVPGGSGLLLLGFLVAAALTGLLLRNRLAGLFAGVRAVTRAGPAAAVLLASAVGLGSYLVMFVLAARAAGATAGTAELLPLLVVAMMAMTLPLNVGGWGPREAAAAAGFAAVGLPAAEGLAAAVVYGVLALVATAPGALVLLLGNRLRLRLRSVPARVSAGPEGTQVAAERGDQRVQDTAALGGGGQRRAADHAGAGVLGQTAGEQVRSIVGVVIGVGEAEPDLVRMGVQQDRGLELPGVHVGGVRGDDPGRRAGRDPVLVAGEQRHRQRPDRGLLHDVAEHVVAAVRVDQHQRPDTRGTQRGGDVGDDGGQGRRRDADGPGPGGVLVRAGDRHRRQDADRVGPGDPVGDGGGDQRVGHQRQVRAVLFEAAHRQDGRGDRTVADLERRLGRYRIHAGQNLTGPPGHRGGAVHDPNGDGGPIEYAESLLTTRAGTFRAVAFREHAGDPEHLALVYGDPAPEALVRVHSECLTGDVFGALRCECGEQLASALDAVVAEGHGVIVYLRGHEGRGIGLLAKIRTHVLQDGDGLDTVDSAVALGLPVDVRDFGAAAVILRHLRVDRVRLLSNSPAKAEALAGHGIVVTEMVPLLEPVNEHNVRYLKAKRDRLGHHLPQLDATGP</sequence>
<evidence type="ECO:0000256" key="10">
    <source>
        <dbReference type="ARBA" id="ARBA00022989"/>
    </source>
</evidence>
<protein>
    <recommendedName>
        <fullName evidence="14">GTP cyclohydrolase-2</fullName>
        <ecNumber evidence="14">3.5.4.25</ecNumber>
    </recommendedName>
    <alternativeName>
        <fullName evidence="14">GTP cyclohydrolase II</fullName>
    </alternativeName>
</protein>
<feature type="binding site" evidence="14">
    <location>
        <position position="716"/>
    </location>
    <ligand>
        <name>GTP</name>
        <dbReference type="ChEBI" id="CHEBI:37565"/>
    </ligand>
</feature>
<dbReference type="EMBL" id="JAGINU010000001">
    <property type="protein sequence ID" value="MBP2368972.1"/>
    <property type="molecule type" value="Genomic_DNA"/>
</dbReference>
<gene>
    <name evidence="14" type="primary">ribA</name>
    <name evidence="18" type="ORF">JOF36_004668</name>
</gene>
<dbReference type="SUPFAM" id="SSF142695">
    <property type="entry name" value="RibA-like"/>
    <property type="match status" value="1"/>
</dbReference>
<dbReference type="InterPro" id="IPR032677">
    <property type="entry name" value="GTP_cyclohydro_II"/>
</dbReference>
<feature type="compositionally biased region" description="Basic and acidic residues" evidence="15">
    <location>
        <begin position="421"/>
        <end position="431"/>
    </location>
</feature>
<evidence type="ECO:0000256" key="8">
    <source>
        <dbReference type="ARBA" id="ARBA00022801"/>
    </source>
</evidence>
<comment type="subcellular location">
    <subcellularLocation>
        <location evidence="1">Cell membrane</location>
        <topology evidence="1">Multi-pass membrane protein</topology>
    </subcellularLocation>
</comment>
<comment type="cofactor">
    <cofactor evidence="14">
        <name>Zn(2+)</name>
        <dbReference type="ChEBI" id="CHEBI:29105"/>
    </cofactor>
    <text evidence="14">Binds 1 zinc ion per subunit.</text>
</comment>
<dbReference type="CDD" id="cd00641">
    <property type="entry name" value="GTP_cyclohydro2"/>
    <property type="match status" value="1"/>
</dbReference>
<evidence type="ECO:0000256" key="9">
    <source>
        <dbReference type="ARBA" id="ARBA00022833"/>
    </source>
</evidence>
<feature type="binding site" evidence="14">
    <location>
        <position position="721"/>
    </location>
    <ligand>
        <name>GTP</name>
        <dbReference type="ChEBI" id="CHEBI:37565"/>
    </ligand>
</feature>
<evidence type="ECO:0000259" key="17">
    <source>
        <dbReference type="Pfam" id="PF00925"/>
    </source>
</evidence>
<keyword evidence="3" id="KW-1003">Cell membrane</keyword>
<dbReference type="PANTHER" id="PTHR21327:SF18">
    <property type="entry name" value="3,4-DIHYDROXY-2-BUTANONE 4-PHOSPHATE SYNTHASE"/>
    <property type="match status" value="1"/>
</dbReference>
<evidence type="ECO:0000256" key="14">
    <source>
        <dbReference type="HAMAP-Rule" id="MF_00179"/>
    </source>
</evidence>
<feature type="region of interest" description="Disordered" evidence="15">
    <location>
        <begin position="388"/>
        <end position="508"/>
    </location>
</feature>
<evidence type="ECO:0000256" key="1">
    <source>
        <dbReference type="ARBA" id="ARBA00004651"/>
    </source>
</evidence>
<keyword evidence="19" id="KW-1185">Reference proteome</keyword>
<dbReference type="HAMAP" id="MF_00179">
    <property type="entry name" value="RibA"/>
    <property type="match status" value="1"/>
</dbReference>
<dbReference type="Gene3D" id="3.40.50.10990">
    <property type="entry name" value="GTP cyclohydrolase II"/>
    <property type="match status" value="1"/>
</dbReference>
<feature type="compositionally biased region" description="Basic and acidic residues" evidence="15">
    <location>
        <begin position="396"/>
        <end position="406"/>
    </location>
</feature>
<dbReference type="EC" id="3.5.4.25" evidence="14"/>
<dbReference type="Pfam" id="PF03706">
    <property type="entry name" value="LPG_synthase_TM"/>
    <property type="match status" value="1"/>
</dbReference>
<evidence type="ECO:0000313" key="19">
    <source>
        <dbReference type="Proteomes" id="UP001519295"/>
    </source>
</evidence>
<dbReference type="PANTHER" id="PTHR21327">
    <property type="entry name" value="GTP CYCLOHYDROLASE II-RELATED"/>
    <property type="match status" value="1"/>
</dbReference>
<comment type="pathway">
    <text evidence="2 14">Cofactor biosynthesis; riboflavin biosynthesis; 5-amino-6-(D-ribitylamino)uracil from GTP: step 1/4.</text>
</comment>
<keyword evidence="12 16" id="KW-0472">Membrane</keyword>
<dbReference type="InterPro" id="IPR022791">
    <property type="entry name" value="L-PG_synthase/AglD"/>
</dbReference>
<accession>A0ABS4VYH2</accession>
<feature type="transmembrane region" description="Helical" evidence="16">
    <location>
        <begin position="151"/>
        <end position="174"/>
    </location>
</feature>